<accession>B5IA29</accession>
<dbReference type="KEGG" id="abi:Aboo_0526"/>
<protein>
    <submittedName>
        <fullName evidence="1">Uncharacterized conserved protein UCP016666</fullName>
    </submittedName>
</protein>
<reference evidence="1" key="1">
    <citation type="submission" date="2010-02" db="EMBL/GenBank/DDBJ databases">
        <title>Complete sequence of Aciduliprofundum boonei T469.</title>
        <authorList>
            <consortium name="US DOE Joint Genome Institute"/>
            <person name="Lucas S."/>
            <person name="Copeland A."/>
            <person name="Lapidus A."/>
            <person name="Cheng J.-F."/>
            <person name="Bruce D."/>
            <person name="Goodwin L."/>
            <person name="Pitluck S."/>
            <person name="Saunders E."/>
            <person name="Detter J.C."/>
            <person name="Han C."/>
            <person name="Tapia R."/>
            <person name="Land M."/>
            <person name="Hauser L."/>
            <person name="Kyrpides N."/>
            <person name="Mikhailova N."/>
            <person name="Flores G."/>
            <person name="Reysenbach A.-L."/>
            <person name="Woyke T."/>
        </authorList>
    </citation>
    <scope>NUCLEOTIDE SEQUENCE</scope>
    <source>
        <strain evidence="1">T469</strain>
    </source>
</reference>
<dbReference type="AlphaFoldDB" id="B5IA29"/>
<organism evidence="1 2">
    <name type="scientific">Aciduliprofundum boonei (strain DSM 19572 / T469)</name>
    <dbReference type="NCBI Taxonomy" id="439481"/>
    <lineage>
        <taxon>Archaea</taxon>
        <taxon>Methanobacteriati</taxon>
        <taxon>Thermoplasmatota</taxon>
        <taxon>DHVE2 group</taxon>
        <taxon>Candidatus Aciduliprofundum</taxon>
    </lineage>
</organism>
<dbReference type="RefSeq" id="WP_008081942.1">
    <property type="nucleotide sequence ID" value="NC_013926.1"/>
</dbReference>
<gene>
    <name evidence="1" type="ordered locus">Aboo_0526</name>
</gene>
<dbReference type="Proteomes" id="UP000001400">
    <property type="component" value="Chromosome"/>
</dbReference>
<dbReference type="GeneID" id="8827471"/>
<sequence length="493" mass="54870">MSVDKIISHLHSYPPRYGPEWGSGGIFGLKYYKKMLYYTVAFDAEAHFIKDYDEQLYNFRMLGKAPASGGDTYNAVEAVDDFLYFGGWVHAPAIYKGGKISFKNKYSHVHEYNIEDDSLRLLWKDSIHHSTKWAGEVSDIIYDPYEDRLLIARQDGDEHLGVYAIDRDTGDEKKLTDSPSLKGDILHDSAFFTSGDSFSKGIQKVMCFDLIEKKWTEFPVNNIISMDGEDILVNSVGDVASIYNRFFVFTRGGILIGNPLSGENFRAARLFDFFTFQSPMRSNTLYINGGVLIAYNAHHDALYSVKTLEDKVKYTLTNAIVAPTLLIYIAPPMAKIVGAFGARITSMEIVGDKIVIGTSTSPNLGAGDAVPYDTGHRGFSILNINALQNPPPPVSITMPLALISLVMQKTEHYNFGGVPLDGYRNPKLIIYASKSNKLTIYEYDLSLPLTYSHSDSFPILPGKNVIDLSAFSGIVSFSLKNIDAVGKIRIVLE</sequence>
<dbReference type="Pfam" id="PF09910">
    <property type="entry name" value="DUF2139"/>
    <property type="match status" value="1"/>
</dbReference>
<dbReference type="HOGENOM" id="CLU_543624_0_0_2"/>
<dbReference type="SUPFAM" id="SSF69304">
    <property type="entry name" value="Tricorn protease N-terminal domain"/>
    <property type="match status" value="1"/>
</dbReference>
<dbReference type="EMBL" id="CP001941">
    <property type="protein sequence ID" value="ADD08337.1"/>
    <property type="molecule type" value="Genomic_DNA"/>
</dbReference>
<dbReference type="OrthoDB" id="85148at2157"/>
<evidence type="ECO:0000313" key="1">
    <source>
        <dbReference type="EMBL" id="ADD08337.1"/>
    </source>
</evidence>
<dbReference type="InterPro" id="IPR016675">
    <property type="entry name" value="UCP016666"/>
</dbReference>
<dbReference type="eggNOG" id="arCOG04132">
    <property type="taxonomic scope" value="Archaea"/>
</dbReference>
<proteinExistence type="predicted"/>
<dbReference type="STRING" id="439481.Aboo_0526"/>
<dbReference type="CAZy" id="GH122">
    <property type="family name" value="Glycoside Hydrolase Family 122"/>
</dbReference>
<evidence type="ECO:0000313" key="2">
    <source>
        <dbReference type="Proteomes" id="UP000001400"/>
    </source>
</evidence>
<keyword evidence="2" id="KW-1185">Reference proteome</keyword>
<name>B5IA29_ACIB4</name>